<dbReference type="PANTHER" id="PTHR47542">
    <property type="entry name" value="ACYL-COA N-ACYLTRANSFERASES (NAT) SUPERFAMILY PROTEIN"/>
    <property type="match status" value="1"/>
</dbReference>
<proteinExistence type="predicted"/>
<dbReference type="Gene3D" id="3.40.630.30">
    <property type="match status" value="1"/>
</dbReference>
<dbReference type="InterPro" id="IPR000182">
    <property type="entry name" value="GNAT_dom"/>
</dbReference>
<dbReference type="SUPFAM" id="SSF55729">
    <property type="entry name" value="Acyl-CoA N-acyltransferases (Nat)"/>
    <property type="match status" value="1"/>
</dbReference>
<dbReference type="GO" id="GO:0016747">
    <property type="term" value="F:acyltransferase activity, transferring groups other than amino-acyl groups"/>
    <property type="evidence" value="ECO:0007669"/>
    <property type="project" value="InterPro"/>
</dbReference>
<dbReference type="EnsemblPlants" id="EMT21422">
    <property type="protein sequence ID" value="EMT21422"/>
    <property type="gene ID" value="F775_04829"/>
</dbReference>
<reference evidence="1" key="1">
    <citation type="submission" date="2015-06" db="UniProtKB">
        <authorList>
            <consortium name="EnsemblPlants"/>
        </authorList>
    </citation>
    <scope>IDENTIFICATION</scope>
</reference>
<name>M8C2X5_AEGTA</name>
<dbReference type="PROSITE" id="PS51186">
    <property type="entry name" value="GNAT"/>
    <property type="match status" value="1"/>
</dbReference>
<dbReference type="AlphaFoldDB" id="M8C2X5"/>
<accession>M8C2X5</accession>
<organism evidence="1">
    <name type="scientific">Aegilops tauschii</name>
    <name type="common">Tausch's goatgrass</name>
    <name type="synonym">Aegilops squarrosa</name>
    <dbReference type="NCBI Taxonomy" id="37682"/>
    <lineage>
        <taxon>Eukaryota</taxon>
        <taxon>Viridiplantae</taxon>
        <taxon>Streptophyta</taxon>
        <taxon>Embryophyta</taxon>
        <taxon>Tracheophyta</taxon>
        <taxon>Spermatophyta</taxon>
        <taxon>Magnoliopsida</taxon>
        <taxon>Liliopsida</taxon>
        <taxon>Poales</taxon>
        <taxon>Poaceae</taxon>
        <taxon>BOP clade</taxon>
        <taxon>Pooideae</taxon>
        <taxon>Triticodae</taxon>
        <taxon>Triticeae</taxon>
        <taxon>Triticinae</taxon>
        <taxon>Aegilops</taxon>
    </lineage>
</organism>
<dbReference type="Pfam" id="PF00583">
    <property type="entry name" value="Acetyltransf_1"/>
    <property type="match status" value="1"/>
</dbReference>
<evidence type="ECO:0000313" key="1">
    <source>
        <dbReference type="EnsemblPlants" id="EMT21422"/>
    </source>
</evidence>
<dbReference type="CDD" id="cd04301">
    <property type="entry name" value="NAT_SF"/>
    <property type="match status" value="1"/>
</dbReference>
<protein>
    <submittedName>
        <fullName evidence="1">Putative ribosomal-protein-alanine acetyltransferase</fullName>
    </submittedName>
</protein>
<dbReference type="PANTHER" id="PTHR47542:SF2">
    <property type="entry name" value="ACYL-COA N-ACYLTRANSFERASES (NAT) SUPERFAMILY PROTEIN"/>
    <property type="match status" value="1"/>
</dbReference>
<sequence>MMNQLGFCKFNHEVHMNNVLKSLKNKKVHKLLAKITDIVLSKQFPFLLLYRSTDFLIGEEAGENCKRELPARPPHPWRASASAATEATILELDPSHERAGRVIDDIVRLEKRIFPKHESLARSFHDELKRRNTGLIYSTSGVGDDEEVAGYAMYTCATSLCASITKLAVKESCRRQGLGEALLQAAVDRCRRRRVQRVSLHVDPARTAAVALYRKAGFQVDATIEGYYSAQRNAYRMYMDL</sequence>
<dbReference type="InterPro" id="IPR016181">
    <property type="entry name" value="Acyl_CoA_acyltransferase"/>
</dbReference>